<keyword evidence="4" id="KW-1185">Reference proteome</keyword>
<evidence type="ECO:0000313" key="6">
    <source>
        <dbReference type="Proteomes" id="UP000460718"/>
    </source>
</evidence>
<sequence>MTMKTAVTTLRNKSLPKAIAGPRVRGRTASVILEVRSSRTHFLITRWHRMKMAQHGFGPVEKLLRDSVDPLTKPISELENYSSQMFEGLVLIGTFCIEGHRLWAFIGKLANKYRDVPLQ</sequence>
<dbReference type="Proteomes" id="UP000433483">
    <property type="component" value="Unassembled WGS sequence"/>
</dbReference>
<protein>
    <submittedName>
        <fullName evidence="1">Uncharacterized protein</fullName>
    </submittedName>
</protein>
<dbReference type="EMBL" id="QXGE01000604">
    <property type="protein sequence ID" value="KAE9307913.1"/>
    <property type="molecule type" value="Genomic_DNA"/>
</dbReference>
<accession>A0A6A3HIE4</accession>
<reference evidence="1 6" key="1">
    <citation type="submission" date="2018-09" db="EMBL/GenBank/DDBJ databases">
        <title>Genomic investigation of the strawberry pathogen Phytophthora fragariae indicates pathogenicity is determined by transcriptional variation in three key races.</title>
        <authorList>
            <person name="Adams T.M."/>
            <person name="Armitage A.D."/>
            <person name="Sobczyk M.K."/>
            <person name="Bates H.J."/>
            <person name="Dunwell J.M."/>
            <person name="Nellist C.F."/>
            <person name="Harrison R.J."/>
        </authorList>
    </citation>
    <scope>NUCLEOTIDE SEQUENCE [LARGE SCALE GENOMIC DNA]</scope>
    <source>
        <strain evidence="3 5">A4</strain>
        <strain evidence="2 4">NOV-27</strain>
        <strain evidence="1 6">SCRP245</strain>
    </source>
</reference>
<evidence type="ECO:0000313" key="4">
    <source>
        <dbReference type="Proteomes" id="UP000433483"/>
    </source>
</evidence>
<evidence type="ECO:0000313" key="1">
    <source>
        <dbReference type="EMBL" id="KAE8969879.1"/>
    </source>
</evidence>
<gene>
    <name evidence="3" type="ORF">PF001_g11390</name>
    <name evidence="2" type="ORF">PF005_g12007</name>
    <name evidence="1" type="ORF">PF011_g26633</name>
</gene>
<name>A0A6A3HIE4_9STRA</name>
<evidence type="ECO:0000313" key="5">
    <source>
        <dbReference type="Proteomes" id="UP000437068"/>
    </source>
</evidence>
<evidence type="ECO:0000313" key="3">
    <source>
        <dbReference type="EMBL" id="KAE9307913.1"/>
    </source>
</evidence>
<dbReference type="AlphaFoldDB" id="A0A6A3HIE4"/>
<organism evidence="1 6">
    <name type="scientific">Phytophthora fragariae</name>
    <dbReference type="NCBI Taxonomy" id="53985"/>
    <lineage>
        <taxon>Eukaryota</taxon>
        <taxon>Sar</taxon>
        <taxon>Stramenopiles</taxon>
        <taxon>Oomycota</taxon>
        <taxon>Peronosporomycetes</taxon>
        <taxon>Peronosporales</taxon>
        <taxon>Peronosporaceae</taxon>
        <taxon>Phytophthora</taxon>
    </lineage>
</organism>
<comment type="caution">
    <text evidence="1">The sequence shown here is derived from an EMBL/GenBank/DDBJ whole genome shotgun (WGS) entry which is preliminary data.</text>
</comment>
<dbReference type="Proteomes" id="UP000437068">
    <property type="component" value="Unassembled WGS sequence"/>
</dbReference>
<dbReference type="Proteomes" id="UP000460718">
    <property type="component" value="Unassembled WGS sequence"/>
</dbReference>
<evidence type="ECO:0000313" key="2">
    <source>
        <dbReference type="EMBL" id="KAE9208928.1"/>
    </source>
</evidence>
<dbReference type="EMBL" id="QXFW01003589">
    <property type="protein sequence ID" value="KAE8969879.1"/>
    <property type="molecule type" value="Genomic_DNA"/>
</dbReference>
<dbReference type="EMBL" id="QXGB01000620">
    <property type="protein sequence ID" value="KAE9208928.1"/>
    <property type="molecule type" value="Genomic_DNA"/>
</dbReference>
<proteinExistence type="predicted"/>